<keyword evidence="6 12" id="KW-0479">Metal-binding</keyword>
<evidence type="ECO:0000256" key="2">
    <source>
        <dbReference type="ARBA" id="ARBA00004370"/>
    </source>
</evidence>
<dbReference type="Proteomes" id="UP001172101">
    <property type="component" value="Unassembled WGS sequence"/>
</dbReference>
<sequence length="545" mass="60135">MASPMINGPWQPSNTTTPGYVEGEVSWGPEPPSWRSISNSVIGIAAVVFLANVLVSGKNSLLLKPIQRRIKAWSYLLDGPAMIHDGYKKANGKTFDVITPGERIVFVSGHKAVKELESQPETALSLYAASRKILMPKYTMHGLHIQDSRGAAGAGFSRAVRVLLTNNLPRVLPYLGDAIRTRIAEIRAEGHVVDGVKQTDLYPMFLQLTSLSTGTSIFGKELASNAAFMKDAFNYIESVVMGAEMVRLSPKWLEPIMGRFVTHKIKTPEILFNLLYPIAEERLRERERERASLGEEVPKHADMISWILETAPADVEWTSQRIVQEVMAVWFGSIHSTAFIATTAIYDLCLHPEYLAPLRAELARGGYAEFERNPTQGLPLMDSFLKESARVTPVDYLSTRREVMAPFALADGTRLHKGDWLCTPAASIGLDAAYFPEPTKFDGFRFAPRELVASLAADGTVSEGTRMPKASKIVDVDPSWLLFGTGKLSCPGRFLATATIKSIVANVIANYDIELVDAAAPRQWSWRSTAVCREDVKVVLTPRAN</sequence>
<keyword evidence="15" id="KW-1185">Reference proteome</keyword>
<gene>
    <name evidence="14" type="ORF">B0T26DRAFT_672293</name>
</gene>
<dbReference type="EMBL" id="JAUIRO010000002">
    <property type="protein sequence ID" value="KAK0727654.1"/>
    <property type="molecule type" value="Genomic_DNA"/>
</dbReference>
<accession>A0AA40E4D3</accession>
<comment type="subcellular location">
    <subcellularLocation>
        <location evidence="2">Membrane</location>
    </subcellularLocation>
</comment>
<keyword evidence="4 12" id="KW-0349">Heme</keyword>
<keyword evidence="10" id="KW-0503">Monooxygenase</keyword>
<dbReference type="GO" id="GO:0005506">
    <property type="term" value="F:iron ion binding"/>
    <property type="evidence" value="ECO:0007669"/>
    <property type="project" value="InterPro"/>
</dbReference>
<comment type="similarity">
    <text evidence="3">Belongs to the cytochrome P450 family.</text>
</comment>
<dbReference type="PRINTS" id="PR00465">
    <property type="entry name" value="EP450IV"/>
</dbReference>
<dbReference type="Pfam" id="PF00067">
    <property type="entry name" value="p450"/>
    <property type="match status" value="1"/>
</dbReference>
<evidence type="ECO:0000256" key="13">
    <source>
        <dbReference type="SAM" id="MobiDB-lite"/>
    </source>
</evidence>
<dbReference type="PANTHER" id="PTHR46206:SF5">
    <property type="entry name" value="P450, PUTATIVE (EUROFUNG)-RELATED"/>
    <property type="match status" value="1"/>
</dbReference>
<organism evidence="14 15">
    <name type="scientific">Lasiosphaeria miniovina</name>
    <dbReference type="NCBI Taxonomy" id="1954250"/>
    <lineage>
        <taxon>Eukaryota</taxon>
        <taxon>Fungi</taxon>
        <taxon>Dikarya</taxon>
        <taxon>Ascomycota</taxon>
        <taxon>Pezizomycotina</taxon>
        <taxon>Sordariomycetes</taxon>
        <taxon>Sordariomycetidae</taxon>
        <taxon>Sordariales</taxon>
        <taxon>Lasiosphaeriaceae</taxon>
        <taxon>Lasiosphaeria</taxon>
    </lineage>
</organism>
<evidence type="ECO:0000313" key="14">
    <source>
        <dbReference type="EMBL" id="KAK0727654.1"/>
    </source>
</evidence>
<evidence type="ECO:0000256" key="12">
    <source>
        <dbReference type="PIRSR" id="PIRSR602403-1"/>
    </source>
</evidence>
<keyword evidence="8" id="KW-0560">Oxidoreductase</keyword>
<comment type="caution">
    <text evidence="14">The sequence shown here is derived from an EMBL/GenBank/DDBJ whole genome shotgun (WGS) entry which is preliminary data.</text>
</comment>
<proteinExistence type="inferred from homology"/>
<dbReference type="Gene3D" id="1.10.630.10">
    <property type="entry name" value="Cytochrome P450"/>
    <property type="match status" value="1"/>
</dbReference>
<evidence type="ECO:0000256" key="5">
    <source>
        <dbReference type="ARBA" id="ARBA00022692"/>
    </source>
</evidence>
<dbReference type="InterPro" id="IPR036396">
    <property type="entry name" value="Cyt_P450_sf"/>
</dbReference>
<reference evidence="14" key="1">
    <citation type="submission" date="2023-06" db="EMBL/GenBank/DDBJ databases">
        <title>Genome-scale phylogeny and comparative genomics of the fungal order Sordariales.</title>
        <authorList>
            <consortium name="Lawrence Berkeley National Laboratory"/>
            <person name="Hensen N."/>
            <person name="Bonometti L."/>
            <person name="Westerberg I."/>
            <person name="Brannstrom I.O."/>
            <person name="Guillou S."/>
            <person name="Cros-Aarteil S."/>
            <person name="Calhoun S."/>
            <person name="Haridas S."/>
            <person name="Kuo A."/>
            <person name="Mondo S."/>
            <person name="Pangilinan J."/>
            <person name="Riley R."/>
            <person name="LaButti K."/>
            <person name="Andreopoulos B."/>
            <person name="Lipzen A."/>
            <person name="Chen C."/>
            <person name="Yanf M."/>
            <person name="Daum C."/>
            <person name="Ng V."/>
            <person name="Clum A."/>
            <person name="Steindorff A."/>
            <person name="Ohm R."/>
            <person name="Martin F."/>
            <person name="Silar P."/>
            <person name="Natvig D."/>
            <person name="Lalanne C."/>
            <person name="Gautier V."/>
            <person name="Ament-velasquez S.L."/>
            <person name="Kruys A."/>
            <person name="Hutchinson M.I."/>
            <person name="Powell A.J."/>
            <person name="Barry K."/>
            <person name="Miller A.N."/>
            <person name="Grigoriev I.V."/>
            <person name="Debuchy R."/>
            <person name="Gladieux P."/>
            <person name="Thoren M.H."/>
            <person name="Johannesson H."/>
        </authorList>
    </citation>
    <scope>NUCLEOTIDE SEQUENCE</scope>
    <source>
        <strain evidence="14">SMH2392-1A</strain>
    </source>
</reference>
<evidence type="ECO:0000256" key="1">
    <source>
        <dbReference type="ARBA" id="ARBA00001971"/>
    </source>
</evidence>
<feature type="region of interest" description="Disordered" evidence="13">
    <location>
        <begin position="1"/>
        <end position="22"/>
    </location>
</feature>
<keyword evidence="5" id="KW-0812">Transmembrane</keyword>
<evidence type="ECO:0000256" key="7">
    <source>
        <dbReference type="ARBA" id="ARBA00022989"/>
    </source>
</evidence>
<evidence type="ECO:0000256" key="3">
    <source>
        <dbReference type="ARBA" id="ARBA00010617"/>
    </source>
</evidence>
<dbReference type="PANTHER" id="PTHR46206">
    <property type="entry name" value="CYTOCHROME P450"/>
    <property type="match status" value="1"/>
</dbReference>
<feature type="binding site" description="axial binding residue" evidence="12">
    <location>
        <position position="490"/>
    </location>
    <ligand>
        <name>heme</name>
        <dbReference type="ChEBI" id="CHEBI:30413"/>
    </ligand>
    <ligandPart>
        <name>Fe</name>
        <dbReference type="ChEBI" id="CHEBI:18248"/>
    </ligandPart>
</feature>
<dbReference type="InterPro" id="IPR002403">
    <property type="entry name" value="Cyt_P450_E_grp-IV"/>
</dbReference>
<evidence type="ECO:0000313" key="15">
    <source>
        <dbReference type="Proteomes" id="UP001172101"/>
    </source>
</evidence>
<dbReference type="GO" id="GO:0004497">
    <property type="term" value="F:monooxygenase activity"/>
    <property type="evidence" value="ECO:0007669"/>
    <property type="project" value="UniProtKB-KW"/>
</dbReference>
<keyword evidence="11" id="KW-0472">Membrane</keyword>
<dbReference type="GO" id="GO:0016020">
    <property type="term" value="C:membrane"/>
    <property type="evidence" value="ECO:0007669"/>
    <property type="project" value="UniProtKB-SubCell"/>
</dbReference>
<evidence type="ECO:0000256" key="10">
    <source>
        <dbReference type="ARBA" id="ARBA00023033"/>
    </source>
</evidence>
<dbReference type="GO" id="GO:0020037">
    <property type="term" value="F:heme binding"/>
    <property type="evidence" value="ECO:0007669"/>
    <property type="project" value="InterPro"/>
</dbReference>
<keyword evidence="7" id="KW-1133">Transmembrane helix</keyword>
<dbReference type="GeneID" id="85322701"/>
<evidence type="ECO:0000256" key="9">
    <source>
        <dbReference type="ARBA" id="ARBA00023004"/>
    </source>
</evidence>
<evidence type="ECO:0000256" key="8">
    <source>
        <dbReference type="ARBA" id="ARBA00023002"/>
    </source>
</evidence>
<keyword evidence="9 12" id="KW-0408">Iron</keyword>
<dbReference type="SUPFAM" id="SSF48264">
    <property type="entry name" value="Cytochrome P450"/>
    <property type="match status" value="1"/>
</dbReference>
<comment type="cofactor">
    <cofactor evidence="1 12">
        <name>heme</name>
        <dbReference type="ChEBI" id="CHEBI:30413"/>
    </cofactor>
</comment>
<name>A0AA40E4D3_9PEZI</name>
<evidence type="ECO:0000256" key="4">
    <source>
        <dbReference type="ARBA" id="ARBA00022617"/>
    </source>
</evidence>
<protein>
    <submittedName>
        <fullName evidence="14">Cytochrome P450</fullName>
    </submittedName>
</protein>
<dbReference type="AlphaFoldDB" id="A0AA40E4D3"/>
<evidence type="ECO:0000256" key="11">
    <source>
        <dbReference type="ARBA" id="ARBA00023136"/>
    </source>
</evidence>
<dbReference type="CDD" id="cd11041">
    <property type="entry name" value="CYP503A1-like"/>
    <property type="match status" value="1"/>
</dbReference>
<dbReference type="InterPro" id="IPR001128">
    <property type="entry name" value="Cyt_P450"/>
</dbReference>
<dbReference type="RefSeq" id="XP_060300509.1">
    <property type="nucleotide sequence ID" value="XM_060439431.1"/>
</dbReference>
<evidence type="ECO:0000256" key="6">
    <source>
        <dbReference type="ARBA" id="ARBA00022723"/>
    </source>
</evidence>
<dbReference type="GO" id="GO:0016705">
    <property type="term" value="F:oxidoreductase activity, acting on paired donors, with incorporation or reduction of molecular oxygen"/>
    <property type="evidence" value="ECO:0007669"/>
    <property type="project" value="InterPro"/>
</dbReference>